<feature type="domain" description="Cathepsin propeptide inhibitor" evidence="9">
    <location>
        <begin position="24"/>
        <end position="79"/>
    </location>
</feature>
<evidence type="ECO:0000259" key="9">
    <source>
        <dbReference type="SMART" id="SM00848"/>
    </source>
</evidence>
<dbReference type="InterPro" id="IPR013128">
    <property type="entry name" value="Peptidase_C1A"/>
</dbReference>
<dbReference type="PROSITE" id="PS00139">
    <property type="entry name" value="THIOL_PROTEASE_CYS"/>
    <property type="match status" value="1"/>
</dbReference>
<proteinExistence type="inferred from homology"/>
<evidence type="ECO:0000256" key="7">
    <source>
        <dbReference type="SAM" id="SignalP"/>
    </source>
</evidence>
<dbReference type="InterPro" id="IPR025660">
    <property type="entry name" value="Pept_his_AS"/>
</dbReference>
<accession>A0AAV7JKZ9</accession>
<dbReference type="AlphaFoldDB" id="A0AAV7JKZ9"/>
<evidence type="ECO:0000256" key="6">
    <source>
        <dbReference type="ARBA" id="ARBA00023157"/>
    </source>
</evidence>
<evidence type="ECO:0000259" key="8">
    <source>
        <dbReference type="SMART" id="SM00645"/>
    </source>
</evidence>
<keyword evidence="2" id="KW-0645">Protease</keyword>
<dbReference type="InterPro" id="IPR000169">
    <property type="entry name" value="Pept_cys_AS"/>
</dbReference>
<evidence type="ECO:0000256" key="3">
    <source>
        <dbReference type="ARBA" id="ARBA00022801"/>
    </source>
</evidence>
<comment type="similarity">
    <text evidence="1">Belongs to the peptidase C1 family.</text>
</comment>
<dbReference type="FunFam" id="3.90.70.10:FF:000039">
    <property type="entry name" value="Cysteine proteinase 2, putative"/>
    <property type="match status" value="1"/>
</dbReference>
<dbReference type="Gene3D" id="3.90.70.10">
    <property type="entry name" value="Cysteine proteinases"/>
    <property type="match status" value="1"/>
</dbReference>
<dbReference type="SMART" id="SM00848">
    <property type="entry name" value="Inhibitor_I29"/>
    <property type="match status" value="1"/>
</dbReference>
<gene>
    <name evidence="10" type="ORF">LOD99_6637</name>
</gene>
<dbReference type="EMBL" id="JAKMXF010000319">
    <property type="protein sequence ID" value="KAI6649633.1"/>
    <property type="molecule type" value="Genomic_DNA"/>
</dbReference>
<dbReference type="SUPFAM" id="SSF54001">
    <property type="entry name" value="Cysteine proteinases"/>
    <property type="match status" value="1"/>
</dbReference>
<keyword evidence="4" id="KW-0788">Thiol protease</keyword>
<evidence type="ECO:0000313" key="10">
    <source>
        <dbReference type="EMBL" id="KAI6649633.1"/>
    </source>
</evidence>
<name>A0AAV7JKZ9_9METZ</name>
<feature type="chain" id="PRO_5043563549" evidence="7">
    <location>
        <begin position="17"/>
        <end position="328"/>
    </location>
</feature>
<evidence type="ECO:0000313" key="11">
    <source>
        <dbReference type="Proteomes" id="UP001165289"/>
    </source>
</evidence>
<dbReference type="SMART" id="SM00645">
    <property type="entry name" value="Pept_C1"/>
    <property type="match status" value="1"/>
</dbReference>
<comment type="caution">
    <text evidence="10">The sequence shown here is derived from an EMBL/GenBank/DDBJ whole genome shotgun (WGS) entry which is preliminary data.</text>
</comment>
<organism evidence="10 11">
    <name type="scientific">Oopsacas minuta</name>
    <dbReference type="NCBI Taxonomy" id="111878"/>
    <lineage>
        <taxon>Eukaryota</taxon>
        <taxon>Metazoa</taxon>
        <taxon>Porifera</taxon>
        <taxon>Hexactinellida</taxon>
        <taxon>Hexasterophora</taxon>
        <taxon>Lyssacinosida</taxon>
        <taxon>Leucopsacidae</taxon>
        <taxon>Oopsacas</taxon>
    </lineage>
</organism>
<protein>
    <submittedName>
        <fullName evidence="10">Cathepsin L</fullName>
    </submittedName>
</protein>
<dbReference type="PROSITE" id="PS00639">
    <property type="entry name" value="THIOL_PROTEASE_HIS"/>
    <property type="match status" value="1"/>
</dbReference>
<dbReference type="Pfam" id="PF08246">
    <property type="entry name" value="Inhibitor_I29"/>
    <property type="match status" value="1"/>
</dbReference>
<dbReference type="GO" id="GO:0006508">
    <property type="term" value="P:proteolysis"/>
    <property type="evidence" value="ECO:0007669"/>
    <property type="project" value="UniProtKB-KW"/>
</dbReference>
<keyword evidence="11" id="KW-1185">Reference proteome</keyword>
<dbReference type="InterPro" id="IPR038765">
    <property type="entry name" value="Papain-like_cys_pep_sf"/>
</dbReference>
<dbReference type="CDD" id="cd02248">
    <property type="entry name" value="Peptidase_C1A"/>
    <property type="match status" value="1"/>
</dbReference>
<dbReference type="Proteomes" id="UP001165289">
    <property type="component" value="Unassembled WGS sequence"/>
</dbReference>
<sequence length="328" mass="37036">MKSIILVLVFVYVAAAYELEDYTWAGFKKIHNRTYVGEEERMRKLIFEDNLRFIEEFNAQGHSYTVGVNRFADMTNLEYRQMMLGFDNEARLSKKPDNQNNYHVYSMDADDLPAKVDWRKKGIVTPMKDQGQCGSCWAFSTTGCLEGQYALKNGKLDSFSEQELVDCSTAFGNHGCQGGLMDNAYRYLKNHTEELNVDYKYTAENGKCKYDESKGVTKVKSYVDIKSGDILGLKDASANIGPISVAMDASHISLQLYLFGVYDPEFCSSTKLDHGVLVVGYGHDELDGKDYWEVKNSWGTYWGVGGYFKIAMKKNKCGICTSASYAVL</sequence>
<dbReference type="InterPro" id="IPR013201">
    <property type="entry name" value="Prot_inhib_I29"/>
</dbReference>
<dbReference type="PANTHER" id="PTHR12411">
    <property type="entry name" value="CYSTEINE PROTEASE FAMILY C1-RELATED"/>
    <property type="match status" value="1"/>
</dbReference>
<feature type="domain" description="Peptidase C1A papain C-terminal" evidence="8">
    <location>
        <begin position="112"/>
        <end position="327"/>
    </location>
</feature>
<keyword evidence="3" id="KW-0378">Hydrolase</keyword>
<keyword evidence="7" id="KW-0732">Signal</keyword>
<dbReference type="Pfam" id="PF00112">
    <property type="entry name" value="Peptidase_C1"/>
    <property type="match status" value="1"/>
</dbReference>
<evidence type="ECO:0000256" key="1">
    <source>
        <dbReference type="ARBA" id="ARBA00008455"/>
    </source>
</evidence>
<dbReference type="InterPro" id="IPR039417">
    <property type="entry name" value="Peptidase_C1A_papain-like"/>
</dbReference>
<evidence type="ECO:0000256" key="5">
    <source>
        <dbReference type="ARBA" id="ARBA00023145"/>
    </source>
</evidence>
<dbReference type="PRINTS" id="PR00705">
    <property type="entry name" value="PAPAIN"/>
</dbReference>
<keyword evidence="5" id="KW-0865">Zymogen</keyword>
<dbReference type="GO" id="GO:0008234">
    <property type="term" value="F:cysteine-type peptidase activity"/>
    <property type="evidence" value="ECO:0007669"/>
    <property type="project" value="UniProtKB-KW"/>
</dbReference>
<feature type="signal peptide" evidence="7">
    <location>
        <begin position="1"/>
        <end position="16"/>
    </location>
</feature>
<evidence type="ECO:0000256" key="4">
    <source>
        <dbReference type="ARBA" id="ARBA00022807"/>
    </source>
</evidence>
<reference evidence="10 11" key="1">
    <citation type="journal article" date="2023" name="BMC Biol.">
        <title>The compact genome of the sponge Oopsacas minuta (Hexactinellida) is lacking key metazoan core genes.</title>
        <authorList>
            <person name="Santini S."/>
            <person name="Schenkelaars Q."/>
            <person name="Jourda C."/>
            <person name="Duchesne M."/>
            <person name="Belahbib H."/>
            <person name="Rocher C."/>
            <person name="Selva M."/>
            <person name="Riesgo A."/>
            <person name="Vervoort M."/>
            <person name="Leys S.P."/>
            <person name="Kodjabachian L."/>
            <person name="Le Bivic A."/>
            <person name="Borchiellini C."/>
            <person name="Claverie J.M."/>
            <person name="Renard E."/>
        </authorList>
    </citation>
    <scope>NUCLEOTIDE SEQUENCE [LARGE SCALE GENOMIC DNA]</scope>
    <source>
        <strain evidence="10">SPO-2</strain>
    </source>
</reference>
<dbReference type="InterPro" id="IPR000668">
    <property type="entry name" value="Peptidase_C1A_C"/>
</dbReference>
<evidence type="ECO:0000256" key="2">
    <source>
        <dbReference type="ARBA" id="ARBA00022670"/>
    </source>
</evidence>
<keyword evidence="6" id="KW-1015">Disulfide bond</keyword>